<evidence type="ECO:0000313" key="3">
    <source>
        <dbReference type="Proteomes" id="UP000013827"/>
    </source>
</evidence>
<dbReference type="EnsemblProtists" id="EOD14906">
    <property type="protein sequence ID" value="EOD14906"/>
    <property type="gene ID" value="EMIHUDRAFT_432738"/>
</dbReference>
<protein>
    <recommendedName>
        <fullName evidence="4">Photolyase/cryptochrome alpha/beta domain-containing protein</fullName>
    </recommendedName>
</protein>
<dbReference type="AlphaFoldDB" id="A0A0D3IUH1"/>
<dbReference type="GeneID" id="17261039"/>
<evidence type="ECO:0000256" key="1">
    <source>
        <dbReference type="SAM" id="MobiDB-lite"/>
    </source>
</evidence>
<organism evidence="2 3">
    <name type="scientific">Emiliania huxleyi (strain CCMP1516)</name>
    <dbReference type="NCBI Taxonomy" id="280463"/>
    <lineage>
        <taxon>Eukaryota</taxon>
        <taxon>Haptista</taxon>
        <taxon>Haptophyta</taxon>
        <taxon>Prymnesiophyceae</taxon>
        <taxon>Isochrysidales</taxon>
        <taxon>Noelaerhabdaceae</taxon>
        <taxon>Emiliania</taxon>
    </lineage>
</organism>
<dbReference type="PaxDb" id="2903-EOD14906"/>
<dbReference type="RefSeq" id="XP_005767335.1">
    <property type="nucleotide sequence ID" value="XM_005767278.1"/>
</dbReference>
<dbReference type="HOGENOM" id="CLU_1828966_0_0_1"/>
<dbReference type="Proteomes" id="UP000013827">
    <property type="component" value="Unassembled WGS sequence"/>
</dbReference>
<dbReference type="InterPro" id="IPR029063">
    <property type="entry name" value="SAM-dependent_MTases_sf"/>
</dbReference>
<proteinExistence type="predicted"/>
<sequence length="141" mass="15045">MLRATPLIWGGAPPPQSDGGGGGASLVLLADLLYFRGSSLFEPDTLEPLAETVRLALAARCSFALCCFRVRDRRREAHFRALCEARGLAVSEPLSEARLATMLPPGSATDVEATGPLRLWRIRGQAGPGTGTDDNSPRVEE</sequence>
<evidence type="ECO:0008006" key="4">
    <source>
        <dbReference type="Google" id="ProtNLM"/>
    </source>
</evidence>
<feature type="region of interest" description="Disordered" evidence="1">
    <location>
        <begin position="1"/>
        <end position="20"/>
    </location>
</feature>
<dbReference type="Gene3D" id="3.40.50.150">
    <property type="entry name" value="Vaccinia Virus protein VP39"/>
    <property type="match status" value="1"/>
</dbReference>
<keyword evidence="3" id="KW-1185">Reference proteome</keyword>
<name>A0A0D3IUH1_EMIH1</name>
<feature type="region of interest" description="Disordered" evidence="1">
    <location>
        <begin position="122"/>
        <end position="141"/>
    </location>
</feature>
<accession>A0A0D3IUH1</accession>
<reference evidence="3" key="1">
    <citation type="journal article" date="2013" name="Nature">
        <title>Pan genome of the phytoplankton Emiliania underpins its global distribution.</title>
        <authorList>
            <person name="Read B.A."/>
            <person name="Kegel J."/>
            <person name="Klute M.J."/>
            <person name="Kuo A."/>
            <person name="Lefebvre S.C."/>
            <person name="Maumus F."/>
            <person name="Mayer C."/>
            <person name="Miller J."/>
            <person name="Monier A."/>
            <person name="Salamov A."/>
            <person name="Young J."/>
            <person name="Aguilar M."/>
            <person name="Claverie J.M."/>
            <person name="Frickenhaus S."/>
            <person name="Gonzalez K."/>
            <person name="Herman E.K."/>
            <person name="Lin Y.C."/>
            <person name="Napier J."/>
            <person name="Ogata H."/>
            <person name="Sarno A.F."/>
            <person name="Shmutz J."/>
            <person name="Schroeder D."/>
            <person name="de Vargas C."/>
            <person name="Verret F."/>
            <person name="von Dassow P."/>
            <person name="Valentin K."/>
            <person name="Van de Peer Y."/>
            <person name="Wheeler G."/>
            <person name="Dacks J.B."/>
            <person name="Delwiche C.F."/>
            <person name="Dyhrman S.T."/>
            <person name="Glockner G."/>
            <person name="John U."/>
            <person name="Richards T."/>
            <person name="Worden A.Z."/>
            <person name="Zhang X."/>
            <person name="Grigoriev I.V."/>
            <person name="Allen A.E."/>
            <person name="Bidle K."/>
            <person name="Borodovsky M."/>
            <person name="Bowler C."/>
            <person name="Brownlee C."/>
            <person name="Cock J.M."/>
            <person name="Elias M."/>
            <person name="Gladyshev V.N."/>
            <person name="Groth M."/>
            <person name="Guda C."/>
            <person name="Hadaegh A."/>
            <person name="Iglesias-Rodriguez M.D."/>
            <person name="Jenkins J."/>
            <person name="Jones B.M."/>
            <person name="Lawson T."/>
            <person name="Leese F."/>
            <person name="Lindquist E."/>
            <person name="Lobanov A."/>
            <person name="Lomsadze A."/>
            <person name="Malik S.B."/>
            <person name="Marsh M.E."/>
            <person name="Mackinder L."/>
            <person name="Mock T."/>
            <person name="Mueller-Roeber B."/>
            <person name="Pagarete A."/>
            <person name="Parker M."/>
            <person name="Probert I."/>
            <person name="Quesneville H."/>
            <person name="Raines C."/>
            <person name="Rensing S.A."/>
            <person name="Riano-Pachon D.M."/>
            <person name="Richier S."/>
            <person name="Rokitta S."/>
            <person name="Shiraiwa Y."/>
            <person name="Soanes D.M."/>
            <person name="van der Giezen M."/>
            <person name="Wahlund T.M."/>
            <person name="Williams B."/>
            <person name="Wilson W."/>
            <person name="Wolfe G."/>
            <person name="Wurch L.L."/>
        </authorList>
    </citation>
    <scope>NUCLEOTIDE SEQUENCE</scope>
</reference>
<reference evidence="2" key="2">
    <citation type="submission" date="2024-10" db="UniProtKB">
        <authorList>
            <consortium name="EnsemblProtists"/>
        </authorList>
    </citation>
    <scope>IDENTIFICATION</scope>
</reference>
<evidence type="ECO:0000313" key="2">
    <source>
        <dbReference type="EnsemblProtists" id="EOD14906"/>
    </source>
</evidence>
<dbReference type="KEGG" id="ehx:EMIHUDRAFT_432738"/>